<evidence type="ECO:0000256" key="3">
    <source>
        <dbReference type="ARBA" id="ARBA00022723"/>
    </source>
</evidence>
<dbReference type="RefSeq" id="XP_069204240.1">
    <property type="nucleotide sequence ID" value="XM_069340769.1"/>
</dbReference>
<dbReference type="EMBL" id="JBFMKM010000003">
    <property type="protein sequence ID" value="KAL1311391.1"/>
    <property type="molecule type" value="Genomic_DNA"/>
</dbReference>
<dbReference type="PRINTS" id="PR00465">
    <property type="entry name" value="EP450IV"/>
</dbReference>
<dbReference type="SUPFAM" id="SSF48264">
    <property type="entry name" value="Cytochrome P450"/>
    <property type="match status" value="1"/>
</dbReference>
<keyword evidence="6" id="KW-1185">Reference proteome</keyword>
<evidence type="ECO:0008006" key="7">
    <source>
        <dbReference type="Google" id="ProtNLM"/>
    </source>
</evidence>
<proteinExistence type="inferred from homology"/>
<comment type="caution">
    <text evidence="5">The sequence shown here is derived from an EMBL/GenBank/DDBJ whole genome shotgun (WGS) entry which is preliminary data.</text>
</comment>
<evidence type="ECO:0000313" key="6">
    <source>
        <dbReference type="Proteomes" id="UP001562354"/>
    </source>
</evidence>
<dbReference type="InterPro" id="IPR036396">
    <property type="entry name" value="Cyt_P450_sf"/>
</dbReference>
<evidence type="ECO:0000256" key="1">
    <source>
        <dbReference type="ARBA" id="ARBA00001971"/>
    </source>
</evidence>
<protein>
    <recommendedName>
        <fullName evidence="7">Cytochrome P450</fullName>
    </recommendedName>
</protein>
<sequence>MAFMYLFPLGVVLALVYRFVIRPAFLTPLSKVPAAHFTAHFSPAWLLYIRYFEKENRAILEAHRAKGPILRIAPNELSVNSLEGLKKIYSGNFPKTDFYPNIFQSFGLRTMFTSQDKQAHAAKRRALSHIYSKTSVLSSPTLRGSLRKVMTDHLIPKISSSDTSRTPLEMVSLNAGIAMDAFTNFQFGQELGTNFIDDDKERDWYIDNTQSPRKWMFWVGRVPNFTRTLARFGYKIIPDDALDVFHDLEKWELDLCDRAEKYVTENPSPTDENKPVIFMQQRAANLKAAAAAAPSDAHQPYPYRFETTAEMFDHTAASHETSGITLTYLQYELSLRPALQADLCREMQGVTDPKDLDSLPLLDAVVHETLRLWSPAPGAQPRVVPSTITLEGYAVPAGTVVQSYAYTLHRNEDVFPNAEQWNPSRWLDASPKQLAEMRHWFWAFSSGGAMCLGQHVASTMIKAGVAALYTNFTSTLVGNPDMTQLDNFIGRVKADELYIQWSKK</sequence>
<keyword evidence="3" id="KW-0479">Metal-binding</keyword>
<keyword evidence="4" id="KW-0408">Iron</keyword>
<dbReference type="PRINTS" id="PR00385">
    <property type="entry name" value="P450"/>
</dbReference>
<dbReference type="Proteomes" id="UP001562354">
    <property type="component" value="Unassembled WGS sequence"/>
</dbReference>
<gene>
    <name evidence="5" type="ORF">AAFC00_001558</name>
</gene>
<reference evidence="5 6" key="1">
    <citation type="submission" date="2024-07" db="EMBL/GenBank/DDBJ databases">
        <title>Draft sequence of the Neodothiora populina.</title>
        <authorList>
            <person name="Drown D.D."/>
            <person name="Schuette U.S."/>
            <person name="Buechlein A.B."/>
            <person name="Rusch D.R."/>
            <person name="Winton L.W."/>
            <person name="Adams G.A."/>
        </authorList>
    </citation>
    <scope>NUCLEOTIDE SEQUENCE [LARGE SCALE GENOMIC DNA]</scope>
    <source>
        <strain evidence="5 6">CPC 39397</strain>
    </source>
</reference>
<dbReference type="InterPro" id="IPR002403">
    <property type="entry name" value="Cyt_P450_E_grp-IV"/>
</dbReference>
<evidence type="ECO:0000256" key="2">
    <source>
        <dbReference type="ARBA" id="ARBA00010617"/>
    </source>
</evidence>
<dbReference type="Pfam" id="PF00067">
    <property type="entry name" value="p450"/>
    <property type="match status" value="1"/>
</dbReference>
<comment type="similarity">
    <text evidence="2">Belongs to the cytochrome P450 family.</text>
</comment>
<dbReference type="InterPro" id="IPR050121">
    <property type="entry name" value="Cytochrome_P450_monoxygenase"/>
</dbReference>
<comment type="cofactor">
    <cofactor evidence="1">
        <name>heme</name>
        <dbReference type="ChEBI" id="CHEBI:30413"/>
    </cofactor>
</comment>
<accession>A0ABR3PPA9</accession>
<dbReference type="Gene3D" id="1.10.630.10">
    <property type="entry name" value="Cytochrome P450"/>
    <property type="match status" value="1"/>
</dbReference>
<evidence type="ECO:0000256" key="4">
    <source>
        <dbReference type="ARBA" id="ARBA00023004"/>
    </source>
</evidence>
<dbReference type="PANTHER" id="PTHR24305:SF166">
    <property type="entry name" value="CYTOCHROME P450 12A4, MITOCHONDRIAL-RELATED"/>
    <property type="match status" value="1"/>
</dbReference>
<dbReference type="CDD" id="cd11059">
    <property type="entry name" value="CYP_fungal"/>
    <property type="match status" value="1"/>
</dbReference>
<name>A0ABR3PPA9_9PEZI</name>
<dbReference type="GeneID" id="95975261"/>
<organism evidence="5 6">
    <name type="scientific">Neodothiora populina</name>
    <dbReference type="NCBI Taxonomy" id="2781224"/>
    <lineage>
        <taxon>Eukaryota</taxon>
        <taxon>Fungi</taxon>
        <taxon>Dikarya</taxon>
        <taxon>Ascomycota</taxon>
        <taxon>Pezizomycotina</taxon>
        <taxon>Dothideomycetes</taxon>
        <taxon>Dothideomycetidae</taxon>
        <taxon>Dothideales</taxon>
        <taxon>Dothioraceae</taxon>
        <taxon>Neodothiora</taxon>
    </lineage>
</organism>
<evidence type="ECO:0000313" key="5">
    <source>
        <dbReference type="EMBL" id="KAL1311391.1"/>
    </source>
</evidence>
<dbReference type="PANTHER" id="PTHR24305">
    <property type="entry name" value="CYTOCHROME P450"/>
    <property type="match status" value="1"/>
</dbReference>
<dbReference type="InterPro" id="IPR001128">
    <property type="entry name" value="Cyt_P450"/>
</dbReference>